<organism evidence="1 2">
    <name type="scientific">Saccharothrix hoggarensis</name>
    <dbReference type="NCBI Taxonomy" id="913853"/>
    <lineage>
        <taxon>Bacteria</taxon>
        <taxon>Bacillati</taxon>
        <taxon>Actinomycetota</taxon>
        <taxon>Actinomycetes</taxon>
        <taxon>Pseudonocardiales</taxon>
        <taxon>Pseudonocardiaceae</taxon>
        <taxon>Saccharothrix</taxon>
    </lineage>
</organism>
<comment type="caution">
    <text evidence="1">The sequence shown here is derived from an EMBL/GenBank/DDBJ whole genome shotgun (WGS) entry which is preliminary data.</text>
</comment>
<evidence type="ECO:0000313" key="2">
    <source>
        <dbReference type="Proteomes" id="UP001597168"/>
    </source>
</evidence>
<dbReference type="RefSeq" id="WP_380719055.1">
    <property type="nucleotide sequence ID" value="NZ_JBHTLK010000005.1"/>
</dbReference>
<gene>
    <name evidence="1" type="ORF">ACFQ3T_01945</name>
</gene>
<evidence type="ECO:0000313" key="1">
    <source>
        <dbReference type="EMBL" id="MFD1145880.1"/>
    </source>
</evidence>
<protein>
    <submittedName>
        <fullName evidence="1">Uncharacterized protein</fullName>
    </submittedName>
</protein>
<name>A0ABW3QP25_9PSEU</name>
<dbReference type="EMBL" id="JBHTLK010000005">
    <property type="protein sequence ID" value="MFD1145880.1"/>
    <property type="molecule type" value="Genomic_DNA"/>
</dbReference>
<proteinExistence type="predicted"/>
<accession>A0ABW3QP25</accession>
<keyword evidence="2" id="KW-1185">Reference proteome</keyword>
<dbReference type="Proteomes" id="UP001597168">
    <property type="component" value="Unassembled WGS sequence"/>
</dbReference>
<sequence>MNKAKTAAKELVVAHDDLVATRTVSGRIALLPKSGHWPEDGCPLVMPMLRVGRLRRALRCLLLDADLPATGDLQGEAEEIHREALAEMRRFGALVGRGQA</sequence>
<reference evidence="2" key="1">
    <citation type="journal article" date="2019" name="Int. J. Syst. Evol. Microbiol.">
        <title>The Global Catalogue of Microorganisms (GCM) 10K type strain sequencing project: providing services to taxonomists for standard genome sequencing and annotation.</title>
        <authorList>
            <consortium name="The Broad Institute Genomics Platform"/>
            <consortium name="The Broad Institute Genome Sequencing Center for Infectious Disease"/>
            <person name="Wu L."/>
            <person name="Ma J."/>
        </authorList>
    </citation>
    <scope>NUCLEOTIDE SEQUENCE [LARGE SCALE GENOMIC DNA]</scope>
    <source>
        <strain evidence="2">CCUG 60214</strain>
    </source>
</reference>